<dbReference type="PANTHER" id="PTHR46917:SF1">
    <property type="entry name" value="MORN REPEAT-CONTAINING PROTEIN 2"/>
    <property type="match status" value="1"/>
</dbReference>
<feature type="compositionally biased region" description="Low complexity" evidence="2">
    <location>
        <begin position="9"/>
        <end position="20"/>
    </location>
</feature>
<reference evidence="3" key="1">
    <citation type="submission" date="2024-01" db="EMBL/GenBank/DDBJ databases">
        <title>GRCr8: a new rat reference genome assembly contstructed from accurate long reads and long range scaffolding.</title>
        <authorList>
            <person name="Doris P.A."/>
            <person name="Kalbfleisch T."/>
            <person name="Li K."/>
            <person name="Howe K."/>
            <person name="Wood J."/>
        </authorList>
    </citation>
    <scope>NUCLEOTIDE SEQUENCE [LARGE SCALE GENOMIC DNA]</scope>
    <source>
        <strain evidence="3">Brown Norway</strain>
    </source>
</reference>
<name>A0ABK0LK80_RAT</name>
<keyword evidence="1" id="KW-0677">Repeat</keyword>
<feature type="region of interest" description="Disordered" evidence="2">
    <location>
        <begin position="1"/>
        <end position="99"/>
    </location>
</feature>
<accession>A0ABK0LK80</accession>
<organism evidence="3 4">
    <name type="scientific">Rattus norvegicus</name>
    <name type="common">Rat</name>
    <dbReference type="NCBI Taxonomy" id="10116"/>
    <lineage>
        <taxon>Eukaryota</taxon>
        <taxon>Metazoa</taxon>
        <taxon>Chordata</taxon>
        <taxon>Craniata</taxon>
        <taxon>Vertebrata</taxon>
        <taxon>Euteleostomi</taxon>
        <taxon>Mammalia</taxon>
        <taxon>Eutheria</taxon>
        <taxon>Euarchontoglires</taxon>
        <taxon>Glires</taxon>
        <taxon>Rodentia</taxon>
        <taxon>Myomorpha</taxon>
        <taxon>Muroidea</taxon>
        <taxon>Muridae</taxon>
        <taxon>Murinae</taxon>
        <taxon>Rattus</taxon>
    </lineage>
</organism>
<keyword evidence="4" id="KW-1185">Reference proteome</keyword>
<dbReference type="SMART" id="SM00698">
    <property type="entry name" value="MORN"/>
    <property type="match status" value="3"/>
</dbReference>
<evidence type="ECO:0000313" key="4">
    <source>
        <dbReference type="Proteomes" id="UP000002494"/>
    </source>
</evidence>
<dbReference type="GeneTree" id="ENSGT00390000006619"/>
<dbReference type="SUPFAM" id="SSF82185">
    <property type="entry name" value="Histone H3 K4-specific methyltransferase SET7/9 N-terminal domain"/>
    <property type="match status" value="1"/>
</dbReference>
<reference evidence="3" key="3">
    <citation type="submission" date="2025-09" db="UniProtKB">
        <authorList>
            <consortium name="Ensembl"/>
        </authorList>
    </citation>
    <scope>IDENTIFICATION</scope>
    <source>
        <strain evidence="3">Brown Norway</strain>
    </source>
</reference>
<dbReference type="InterPro" id="IPR052849">
    <property type="entry name" value="MORN_repeat_protein"/>
</dbReference>
<dbReference type="Proteomes" id="UP000002494">
    <property type="component" value="Chromosome 6"/>
</dbReference>
<evidence type="ECO:0000256" key="2">
    <source>
        <dbReference type="SAM" id="MobiDB-lite"/>
    </source>
</evidence>
<evidence type="ECO:0000313" key="3">
    <source>
        <dbReference type="Ensembl" id="ENSRNOP00000111302.1"/>
    </source>
</evidence>
<dbReference type="Gene3D" id="2.20.110.10">
    <property type="entry name" value="Histone H3 K4-specific methyltransferase SET7/9 N-terminal domain"/>
    <property type="match status" value="2"/>
</dbReference>
<gene>
    <name evidence="3" type="primary">Morn2</name>
</gene>
<reference evidence="3" key="2">
    <citation type="submission" date="2025-08" db="UniProtKB">
        <authorList>
            <consortium name="Ensembl"/>
        </authorList>
    </citation>
    <scope>IDENTIFICATION</scope>
    <source>
        <strain evidence="3">Brown Norway</strain>
    </source>
</reference>
<dbReference type="Ensembl" id="ENSRNOT00000127317.1">
    <property type="protein sequence ID" value="ENSRNOP00000111302.1"/>
    <property type="gene ID" value="ENSRNOG00000082556.1"/>
</dbReference>
<dbReference type="InterPro" id="IPR003409">
    <property type="entry name" value="MORN"/>
</dbReference>
<dbReference type="PANTHER" id="PTHR46917">
    <property type="entry name" value="MORN REPEAT-CONTAINING PROTEIN 2"/>
    <property type="match status" value="1"/>
</dbReference>
<dbReference type="Pfam" id="PF02493">
    <property type="entry name" value="MORN"/>
    <property type="match status" value="3"/>
</dbReference>
<proteinExistence type="predicted"/>
<sequence length="349" mass="37655">MQSSFLQHSSSPTLSPNSPSGRHRATDRKRGWGPFLSNPARSLGRGRPRLQIPGSPGSCWSRFTGPELTDRTIGAGRSSDVSSGEGRRQAGLATLNPRGPAHATLGRTWLVASLASELRRRHPGSGSGLGSASFLDLTRSSCPAQASSDWPLACLLPGERSPGRPSNRGPLCPSAQLPPACRAGEPRGIAESRKPVLHVSINIFRSVQDKIYISQWRHIRPQSSFQSSGLPSSPDGDCTRTASGICERNGTGTHTTPNGIVYTGSWKDDKMNGFGRLEHFSGAVYEGQFKDNMFHGLGTYTFPTGAKYTGNFNENRVEGEGEYTDIQGLQWSGNFHFTAAPGLKLKLYM</sequence>
<evidence type="ECO:0000256" key="1">
    <source>
        <dbReference type="ARBA" id="ARBA00022737"/>
    </source>
</evidence>
<protein>
    <submittedName>
        <fullName evidence="3">MORN repeat containing 2</fullName>
    </submittedName>
</protein>